<feature type="transmembrane region" description="Helical" evidence="2">
    <location>
        <begin position="397"/>
        <end position="422"/>
    </location>
</feature>
<feature type="compositionally biased region" description="Basic and acidic residues" evidence="1">
    <location>
        <begin position="285"/>
        <end position="297"/>
    </location>
</feature>
<reference evidence="3" key="1">
    <citation type="journal article" date="2020" name="Nature">
        <title>Giant virus diversity and host interactions through global metagenomics.</title>
        <authorList>
            <person name="Schulz F."/>
            <person name="Roux S."/>
            <person name="Paez-Espino D."/>
            <person name="Jungbluth S."/>
            <person name="Walsh D.A."/>
            <person name="Denef V.J."/>
            <person name="McMahon K.D."/>
            <person name="Konstantinidis K.T."/>
            <person name="Eloe-Fadrosh E.A."/>
            <person name="Kyrpides N.C."/>
            <person name="Woyke T."/>
        </authorList>
    </citation>
    <scope>NUCLEOTIDE SEQUENCE</scope>
    <source>
        <strain evidence="3">GVMAG-M-3300027708-20</strain>
    </source>
</reference>
<dbReference type="EMBL" id="MN740389">
    <property type="protein sequence ID" value="QHU03906.1"/>
    <property type="molecule type" value="Genomic_DNA"/>
</dbReference>
<feature type="transmembrane region" description="Helical" evidence="2">
    <location>
        <begin position="562"/>
        <end position="586"/>
    </location>
</feature>
<feature type="transmembrane region" description="Helical" evidence="2">
    <location>
        <begin position="224"/>
        <end position="243"/>
    </location>
</feature>
<keyword evidence="2" id="KW-0472">Membrane</keyword>
<evidence type="ECO:0000313" key="3">
    <source>
        <dbReference type="EMBL" id="QHU03906.1"/>
    </source>
</evidence>
<dbReference type="AlphaFoldDB" id="A0A6C0JGI9"/>
<feature type="region of interest" description="Disordered" evidence="1">
    <location>
        <begin position="285"/>
        <end position="307"/>
    </location>
</feature>
<feature type="transmembrane region" description="Helical" evidence="2">
    <location>
        <begin position="511"/>
        <end position="530"/>
    </location>
</feature>
<protein>
    <submittedName>
        <fullName evidence="3">Uncharacterized protein</fullName>
    </submittedName>
</protein>
<evidence type="ECO:0000256" key="2">
    <source>
        <dbReference type="SAM" id="Phobius"/>
    </source>
</evidence>
<feature type="transmembrane region" description="Helical" evidence="2">
    <location>
        <begin position="263"/>
        <end position="279"/>
    </location>
</feature>
<evidence type="ECO:0000256" key="1">
    <source>
        <dbReference type="SAM" id="MobiDB-lite"/>
    </source>
</evidence>
<keyword evidence="2" id="KW-1133">Transmembrane helix</keyword>
<accession>A0A6C0JGI9</accession>
<keyword evidence="2" id="KW-0812">Transmembrane</keyword>
<feature type="transmembrane region" description="Helical" evidence="2">
    <location>
        <begin position="482"/>
        <end position="499"/>
    </location>
</feature>
<feature type="compositionally biased region" description="Low complexity" evidence="1">
    <location>
        <begin position="298"/>
        <end position="307"/>
    </location>
</feature>
<name>A0A6C0JGI9_9ZZZZ</name>
<feature type="transmembrane region" description="Helical" evidence="2">
    <location>
        <begin position="133"/>
        <end position="155"/>
    </location>
</feature>
<organism evidence="3">
    <name type="scientific">viral metagenome</name>
    <dbReference type="NCBI Taxonomy" id="1070528"/>
    <lineage>
        <taxon>unclassified sequences</taxon>
        <taxon>metagenomes</taxon>
        <taxon>organismal metagenomes</taxon>
    </lineage>
</organism>
<proteinExistence type="predicted"/>
<sequence length="592" mass="68988">MEEQDKLFSDKIANFQTLDMIQKIKKIKKKRKTNENIKKIDFPEILTNVPKEEENENLIEGFQRFKFTDNDYDGKDNILDDVGKLATKDPRQYIVDLINYIYNTTVAYNKKIAHSMTVSLSGGDSKDSDEKIVYNHLCIFEAIIFSGLVVNNWYYLMYYNNFTEGEKKDLFDFKTNTIKCLDDSTFLNRFLKHILLYFIEYALFFPEKLEYLLIKLIPNFTSTLFNHTLCYIFLFFTILYLSYNFASGFKNFLIDTIMLNTKNIVVVFMYITVVILYIIPEGKNCETSDETNSRSENSENNNASDMNNQYNKMAEDLKQMGTPDNEIQQTLKNVYEKPVNNTFIGNLKQKASNFKDRIKNKFMGKNNSGSSNNTASSSITGQAATTVFNIIWNVIRFLIIISITVPLGGFFCLVYFVFYSIYAMLFYNSWDAIVVAETFKEMMKFLDGAKIDLIKNKKENPSFYEMLIIKFNEYIEFISDNFFILVIMFTFIFITKDTLKNIVNITMKNTLFYLDISFIFMILMALLIIIKSKFNITDVAGAMNLITSTVPVEKNYNSSRDIFFFVNLLIYGLSLGGLGYFFMLFINFNKTK</sequence>